<protein>
    <submittedName>
        <fullName evidence="2">Scarecrow-like protein 6</fullName>
    </submittedName>
</protein>
<sequence length="222" mass="24234">MILEDIVIELQQVPIKLQPPLPVAEDLEPQPQVRWWTSSSRRRAAPIPGTPLARARYWRGSITGSPRRRWDTLLSSALLLTSGTRSCASSSRSSLRLIPARRRAQARRAQGPGRRVPDRPVRQLRVHAVAPGIRATAAAEHEGDGIGLARVSAPMELRLTHESLTRFPADLGIRFEFNAAVFDPLDPSPPVGVSAAAPGEAVAVHLPLGSGPSRRLWRLFAS</sequence>
<accession>A0A3L6TT22</accession>
<reference evidence="3" key="1">
    <citation type="journal article" date="2019" name="Nat. Commun.">
        <title>The genome of broomcorn millet.</title>
        <authorList>
            <person name="Zou C."/>
            <person name="Miki D."/>
            <person name="Li D."/>
            <person name="Tang Q."/>
            <person name="Xiao L."/>
            <person name="Rajput S."/>
            <person name="Deng P."/>
            <person name="Jia W."/>
            <person name="Huang R."/>
            <person name="Zhang M."/>
            <person name="Sun Y."/>
            <person name="Hu J."/>
            <person name="Fu X."/>
            <person name="Schnable P.S."/>
            <person name="Li F."/>
            <person name="Zhang H."/>
            <person name="Feng B."/>
            <person name="Zhu X."/>
            <person name="Liu R."/>
            <person name="Schnable J.C."/>
            <person name="Zhu J.-K."/>
            <person name="Zhang H."/>
        </authorList>
    </citation>
    <scope>NUCLEOTIDE SEQUENCE [LARGE SCALE GENOMIC DNA]</scope>
</reference>
<evidence type="ECO:0000313" key="3">
    <source>
        <dbReference type="Proteomes" id="UP000275267"/>
    </source>
</evidence>
<comment type="caution">
    <text evidence="2">The sequence shown here is derived from an EMBL/GenBank/DDBJ whole genome shotgun (WGS) entry which is preliminary data.</text>
</comment>
<dbReference type="Proteomes" id="UP000275267">
    <property type="component" value="Unassembled WGS sequence"/>
</dbReference>
<evidence type="ECO:0000256" key="1">
    <source>
        <dbReference type="SAM" id="MobiDB-lite"/>
    </source>
</evidence>
<feature type="region of interest" description="Disordered" evidence="1">
    <location>
        <begin position="91"/>
        <end position="117"/>
    </location>
</feature>
<keyword evidence="3" id="KW-1185">Reference proteome</keyword>
<organism evidence="2 3">
    <name type="scientific">Panicum miliaceum</name>
    <name type="common">Proso millet</name>
    <name type="synonym">Broomcorn millet</name>
    <dbReference type="NCBI Taxonomy" id="4540"/>
    <lineage>
        <taxon>Eukaryota</taxon>
        <taxon>Viridiplantae</taxon>
        <taxon>Streptophyta</taxon>
        <taxon>Embryophyta</taxon>
        <taxon>Tracheophyta</taxon>
        <taxon>Spermatophyta</taxon>
        <taxon>Magnoliopsida</taxon>
        <taxon>Liliopsida</taxon>
        <taxon>Poales</taxon>
        <taxon>Poaceae</taxon>
        <taxon>PACMAD clade</taxon>
        <taxon>Panicoideae</taxon>
        <taxon>Panicodae</taxon>
        <taxon>Paniceae</taxon>
        <taxon>Panicinae</taxon>
        <taxon>Panicum</taxon>
        <taxon>Panicum sect. Panicum</taxon>
    </lineage>
</organism>
<dbReference type="AlphaFoldDB" id="A0A3L6TT22"/>
<name>A0A3L6TT22_PANMI</name>
<proteinExistence type="predicted"/>
<evidence type="ECO:0000313" key="2">
    <source>
        <dbReference type="EMBL" id="RLN42671.1"/>
    </source>
</evidence>
<dbReference type="EMBL" id="PQIB02000001">
    <property type="protein sequence ID" value="RLN42671.1"/>
    <property type="molecule type" value="Genomic_DNA"/>
</dbReference>
<gene>
    <name evidence="2" type="ORF">C2845_PM01G00760</name>
</gene>